<protein>
    <submittedName>
        <fullName evidence="2">Uncharacterized protein</fullName>
    </submittedName>
</protein>
<dbReference type="RefSeq" id="WP_232571983.1">
    <property type="nucleotide sequence ID" value="NZ_CP089466.1"/>
</dbReference>
<reference evidence="2 3" key="1">
    <citation type="journal article" date="2019" name="Int. J. Syst. Evol. Microbiol.">
        <title>The Global Catalogue of Microorganisms (GCM) 10K type strain sequencing project: providing services to taxonomists for standard genome sequencing and annotation.</title>
        <authorList>
            <consortium name="The Broad Institute Genomics Platform"/>
            <consortium name="The Broad Institute Genome Sequencing Center for Infectious Disease"/>
            <person name="Wu L."/>
            <person name="Ma J."/>
        </authorList>
    </citation>
    <scope>NUCLEOTIDE SEQUENCE [LARGE SCALE GENOMIC DNA]</scope>
    <source>
        <strain evidence="2 3">CGMCC 1.12562</strain>
    </source>
</reference>
<name>A0ABD5NCJ7_9EURY</name>
<organism evidence="2 3">
    <name type="scientific">Halobacterium litoreum</name>
    <dbReference type="NCBI Taxonomy" id="2039234"/>
    <lineage>
        <taxon>Archaea</taxon>
        <taxon>Methanobacteriati</taxon>
        <taxon>Methanobacteriota</taxon>
        <taxon>Stenosarchaea group</taxon>
        <taxon>Halobacteria</taxon>
        <taxon>Halobacteriales</taxon>
        <taxon>Halobacteriaceae</taxon>
        <taxon>Halobacterium</taxon>
    </lineage>
</organism>
<dbReference type="Proteomes" id="UP001595660">
    <property type="component" value="Unassembled WGS sequence"/>
</dbReference>
<dbReference type="GeneID" id="69117202"/>
<evidence type="ECO:0000256" key="1">
    <source>
        <dbReference type="SAM" id="MobiDB-lite"/>
    </source>
</evidence>
<dbReference type="EMBL" id="JBHRWN010000002">
    <property type="protein sequence ID" value="MFC3476879.1"/>
    <property type="molecule type" value="Genomic_DNA"/>
</dbReference>
<gene>
    <name evidence="2" type="ORF">ACFOKC_03990</name>
</gene>
<proteinExistence type="predicted"/>
<sequence length="208" mass="23974">MVSWIDPHDSKAEAWGGNRDVSMPEAIESTEERAHRVELPFQYREHRSYERTLDGVEIGGVTYPSGNFVVNGGIAADRTLKLHARGLLWQRDSGENARRFKMQLVRDPPVTDSVPFGDYRSWERFQLGEVNVDDVTGPSFDPDPSTNETRRDSTPFGDLLEPLKRRVAELELVRNPAFAKYRLEERDEWETYGAVFRWQANAFQQRVS</sequence>
<feature type="region of interest" description="Disordered" evidence="1">
    <location>
        <begin position="133"/>
        <end position="157"/>
    </location>
</feature>
<keyword evidence="3" id="KW-1185">Reference proteome</keyword>
<accession>A0ABD5NCJ7</accession>
<evidence type="ECO:0000313" key="3">
    <source>
        <dbReference type="Proteomes" id="UP001595660"/>
    </source>
</evidence>
<comment type="caution">
    <text evidence="2">The sequence shown here is derived from an EMBL/GenBank/DDBJ whole genome shotgun (WGS) entry which is preliminary data.</text>
</comment>
<evidence type="ECO:0000313" key="2">
    <source>
        <dbReference type="EMBL" id="MFC3476879.1"/>
    </source>
</evidence>
<dbReference type="AlphaFoldDB" id="A0ABD5NCJ7"/>